<reference evidence="4" key="1">
    <citation type="journal article" date="2014" name="Int. J. Syst. Evol. Microbiol.">
        <title>Complete genome sequence of Corynebacterium casei LMG S-19264T (=DSM 44701T), isolated from a smear-ripened cheese.</title>
        <authorList>
            <consortium name="US DOE Joint Genome Institute (JGI-PGF)"/>
            <person name="Walter F."/>
            <person name="Albersmeier A."/>
            <person name="Kalinowski J."/>
            <person name="Ruckert C."/>
        </authorList>
    </citation>
    <scope>NUCLEOTIDE SEQUENCE</scope>
    <source>
        <strain evidence="4">KCTC 23077</strain>
    </source>
</reference>
<feature type="signal peptide" evidence="2">
    <location>
        <begin position="1"/>
        <end position="25"/>
    </location>
</feature>
<dbReference type="InterPro" id="IPR000073">
    <property type="entry name" value="AB_hydrolase_1"/>
</dbReference>
<dbReference type="Gene3D" id="3.40.50.1820">
    <property type="entry name" value="alpha/beta hydrolase"/>
    <property type="match status" value="1"/>
</dbReference>
<dbReference type="EMBL" id="BMYD01000006">
    <property type="protein sequence ID" value="GHA89091.1"/>
    <property type="molecule type" value="Genomic_DNA"/>
</dbReference>
<dbReference type="Proteomes" id="UP000646426">
    <property type="component" value="Unassembled WGS sequence"/>
</dbReference>
<evidence type="ECO:0000256" key="1">
    <source>
        <dbReference type="ARBA" id="ARBA00022801"/>
    </source>
</evidence>
<dbReference type="InterPro" id="IPR050266">
    <property type="entry name" value="AB_hydrolase_sf"/>
</dbReference>
<reference evidence="4" key="2">
    <citation type="submission" date="2020-09" db="EMBL/GenBank/DDBJ databases">
        <authorList>
            <person name="Sun Q."/>
            <person name="Kim S."/>
        </authorList>
    </citation>
    <scope>NUCLEOTIDE SEQUENCE</scope>
    <source>
        <strain evidence="4">KCTC 23077</strain>
    </source>
</reference>
<evidence type="ECO:0000313" key="4">
    <source>
        <dbReference type="EMBL" id="GHA89091.1"/>
    </source>
</evidence>
<proteinExistence type="predicted"/>
<dbReference type="GO" id="GO:0016020">
    <property type="term" value="C:membrane"/>
    <property type="evidence" value="ECO:0007669"/>
    <property type="project" value="TreeGrafter"/>
</dbReference>
<gene>
    <name evidence="4" type="ORF">GCM10007067_28760</name>
</gene>
<dbReference type="RefSeq" id="WP_189457798.1">
    <property type="nucleotide sequence ID" value="NZ_BMYD01000006.1"/>
</dbReference>
<accession>A0A918T2Z9</accession>
<dbReference type="SUPFAM" id="SSF53474">
    <property type="entry name" value="alpha/beta-Hydrolases"/>
    <property type="match status" value="1"/>
</dbReference>
<evidence type="ECO:0000256" key="2">
    <source>
        <dbReference type="SAM" id="SignalP"/>
    </source>
</evidence>
<keyword evidence="2" id="KW-0732">Signal</keyword>
<dbReference type="PANTHER" id="PTHR43798">
    <property type="entry name" value="MONOACYLGLYCEROL LIPASE"/>
    <property type="match status" value="1"/>
</dbReference>
<feature type="domain" description="AB hydrolase-1" evidence="3">
    <location>
        <begin position="43"/>
        <end position="282"/>
    </location>
</feature>
<comment type="caution">
    <text evidence="4">The sequence shown here is derived from an EMBL/GenBank/DDBJ whole genome shotgun (WGS) entry which is preliminary data.</text>
</comment>
<evidence type="ECO:0000259" key="3">
    <source>
        <dbReference type="Pfam" id="PF12697"/>
    </source>
</evidence>
<keyword evidence="1 4" id="KW-0378">Hydrolase</keyword>
<name>A0A918T2Z9_9GAMM</name>
<sequence>MRLTPRTIRPALVLALITAASGAHATDRFSDLSVEVVGDGRPVLMIPGLNSAADTWRETCQALQPQVQCHLVQLPGFAGAPAAKHDAFLPAMRAQLVEYVRSRKLAKPAVIGHSLGGVLALQVAVEAPDAVGPLVIVDSLPFFAGVMNPKATAASVEPMAAGMRAQMLAADDATYAKNAEAAVRGMTRDPARTETLKTWGRASERATTSQAMYELMVTDLRPQLSKVKSPTLVLGAWAAYAPMGSTKASTEAIFRTQYAGLDGARIEMSEGGYHFLMWDDPTWLQSNVRDFLAAHPQTN</sequence>
<evidence type="ECO:0000313" key="5">
    <source>
        <dbReference type="Proteomes" id="UP000646426"/>
    </source>
</evidence>
<dbReference type="GO" id="GO:0016787">
    <property type="term" value="F:hydrolase activity"/>
    <property type="evidence" value="ECO:0007669"/>
    <property type="project" value="UniProtKB-KW"/>
</dbReference>
<dbReference type="Pfam" id="PF12697">
    <property type="entry name" value="Abhydrolase_6"/>
    <property type="match status" value="1"/>
</dbReference>
<organism evidence="4 5">
    <name type="scientific">Cognatilysobacter bugurensis</name>
    <dbReference type="NCBI Taxonomy" id="543356"/>
    <lineage>
        <taxon>Bacteria</taxon>
        <taxon>Pseudomonadati</taxon>
        <taxon>Pseudomonadota</taxon>
        <taxon>Gammaproteobacteria</taxon>
        <taxon>Lysobacterales</taxon>
        <taxon>Lysobacteraceae</taxon>
        <taxon>Cognatilysobacter</taxon>
    </lineage>
</organism>
<protein>
    <submittedName>
        <fullName evidence="4">Alpha/beta hydrolase</fullName>
    </submittedName>
</protein>
<feature type="chain" id="PRO_5036782069" evidence="2">
    <location>
        <begin position="26"/>
        <end position="299"/>
    </location>
</feature>
<dbReference type="InterPro" id="IPR029058">
    <property type="entry name" value="AB_hydrolase_fold"/>
</dbReference>
<keyword evidence="5" id="KW-1185">Reference proteome</keyword>
<dbReference type="AlphaFoldDB" id="A0A918T2Z9"/>
<dbReference type="PANTHER" id="PTHR43798:SF31">
    <property type="entry name" value="AB HYDROLASE SUPERFAMILY PROTEIN YCLE"/>
    <property type="match status" value="1"/>
</dbReference>